<dbReference type="GO" id="GO:0016567">
    <property type="term" value="P:protein ubiquitination"/>
    <property type="evidence" value="ECO:0007669"/>
    <property type="project" value="TreeGrafter"/>
</dbReference>
<accession>A0A9N9ESG2</accession>
<dbReference type="OrthoDB" id="3838338at2759"/>
<evidence type="ECO:0000256" key="4">
    <source>
        <dbReference type="PROSITE-ProRule" id="PRU00175"/>
    </source>
</evidence>
<dbReference type="GO" id="GO:0072344">
    <property type="term" value="P:rescue of stalled ribosome"/>
    <property type="evidence" value="ECO:0007669"/>
    <property type="project" value="InterPro"/>
</dbReference>
<feature type="transmembrane region" description="Helical" evidence="5">
    <location>
        <begin position="317"/>
        <end position="335"/>
    </location>
</feature>
<dbReference type="AlphaFoldDB" id="A0A9N9ESG2"/>
<proteinExistence type="predicted"/>
<keyword evidence="2 4" id="KW-0863">Zinc-finger</keyword>
<comment type="caution">
    <text evidence="7">The sequence shown here is derived from an EMBL/GenBank/DDBJ whole genome shotgun (WGS) entry which is preliminary data.</text>
</comment>
<keyword evidence="8" id="KW-1185">Reference proteome</keyword>
<keyword evidence="1" id="KW-0479">Metal-binding</keyword>
<dbReference type="InterPro" id="IPR001841">
    <property type="entry name" value="Znf_RING"/>
</dbReference>
<dbReference type="Pfam" id="PF25447">
    <property type="entry name" value="RING_ZNF598"/>
    <property type="match status" value="1"/>
</dbReference>
<dbReference type="SMART" id="SM00184">
    <property type="entry name" value="RING"/>
    <property type="match status" value="1"/>
</dbReference>
<evidence type="ECO:0000256" key="5">
    <source>
        <dbReference type="SAM" id="Phobius"/>
    </source>
</evidence>
<keyword evidence="3" id="KW-0862">Zinc</keyword>
<dbReference type="PANTHER" id="PTHR22938">
    <property type="entry name" value="ZINC FINGER PROTEIN 598"/>
    <property type="match status" value="1"/>
</dbReference>
<dbReference type="Gene3D" id="3.30.40.10">
    <property type="entry name" value="Zinc/RING finger domain, C3HC4 (zinc finger)"/>
    <property type="match status" value="1"/>
</dbReference>
<keyword evidence="5" id="KW-0472">Membrane</keyword>
<dbReference type="Proteomes" id="UP000789759">
    <property type="component" value="Unassembled WGS sequence"/>
</dbReference>
<sequence>MCSNISYIDSKKDTILLAPELLPSIPSHINKIKTTTSPHSSAMPSLRITNRPISSIDSQPITKDLHKVGNKCDEEKNVVDYCSICTEHISVYAVSQCNHRICYLCALRSRVLFENSTCPYCRAQQNKIIFTHDSDTSFSTLLSSKAWYIISDFQILCEDELIYRMVTNMIRLRCPLKSCQVACDGGWIELSQHVRNVHKLTFCGNCVEYRKIFSWEHQLFTREELKRHCRNGDGKDSNFRGHPTCIECNVTLYDLIEFREHYLMHHSSIPLALNSSRSSQSYHNSQTLSAARLSSASRAPLSSSSSPINNEENDKDVPFIIICTFSLILSLLRMFTLPSSSNKYFTTVLQILDTYISPLFTSIFQLDLDENSQLESTLHSIFISIYSIGIRVAFVITYLTMVFWVLKSWIILMSWIICGMFILWVLRVCWNNWKNW</sequence>
<evidence type="ECO:0000256" key="1">
    <source>
        <dbReference type="ARBA" id="ARBA00022723"/>
    </source>
</evidence>
<dbReference type="InterPro" id="IPR013083">
    <property type="entry name" value="Znf_RING/FYVE/PHD"/>
</dbReference>
<dbReference type="PROSITE" id="PS50089">
    <property type="entry name" value="ZF_RING_2"/>
    <property type="match status" value="1"/>
</dbReference>
<dbReference type="PROSITE" id="PS00518">
    <property type="entry name" value="ZF_RING_1"/>
    <property type="match status" value="1"/>
</dbReference>
<keyword evidence="5" id="KW-1133">Transmembrane helix</keyword>
<dbReference type="PROSITE" id="PS00028">
    <property type="entry name" value="ZINC_FINGER_C2H2_1"/>
    <property type="match status" value="1"/>
</dbReference>
<organism evidence="7 8">
    <name type="scientific">Cetraspora pellucida</name>
    <dbReference type="NCBI Taxonomy" id="1433469"/>
    <lineage>
        <taxon>Eukaryota</taxon>
        <taxon>Fungi</taxon>
        <taxon>Fungi incertae sedis</taxon>
        <taxon>Mucoromycota</taxon>
        <taxon>Glomeromycotina</taxon>
        <taxon>Glomeromycetes</taxon>
        <taxon>Diversisporales</taxon>
        <taxon>Gigasporaceae</taxon>
        <taxon>Cetraspora</taxon>
    </lineage>
</organism>
<feature type="domain" description="RING-type" evidence="6">
    <location>
        <begin position="82"/>
        <end position="122"/>
    </location>
</feature>
<feature type="transmembrane region" description="Helical" evidence="5">
    <location>
        <begin position="409"/>
        <end position="430"/>
    </location>
</feature>
<name>A0A9N9ESG2_9GLOM</name>
<dbReference type="GO" id="GO:0061630">
    <property type="term" value="F:ubiquitin protein ligase activity"/>
    <property type="evidence" value="ECO:0007669"/>
    <property type="project" value="InterPro"/>
</dbReference>
<evidence type="ECO:0000256" key="2">
    <source>
        <dbReference type="ARBA" id="ARBA00022771"/>
    </source>
</evidence>
<gene>
    <name evidence="7" type="ORF">CPELLU_LOCUS11387</name>
</gene>
<evidence type="ECO:0000259" key="6">
    <source>
        <dbReference type="PROSITE" id="PS50089"/>
    </source>
</evidence>
<evidence type="ECO:0000313" key="7">
    <source>
        <dbReference type="EMBL" id="CAG8692654.1"/>
    </source>
</evidence>
<dbReference type="SUPFAM" id="SSF57850">
    <property type="entry name" value="RING/U-box"/>
    <property type="match status" value="1"/>
</dbReference>
<protein>
    <submittedName>
        <fullName evidence="7">22044_t:CDS:1</fullName>
    </submittedName>
</protein>
<evidence type="ECO:0000313" key="8">
    <source>
        <dbReference type="Proteomes" id="UP000789759"/>
    </source>
</evidence>
<dbReference type="PANTHER" id="PTHR22938:SF0">
    <property type="entry name" value="E3 UBIQUITIN-PROTEIN LIGASE ZNF598"/>
    <property type="match status" value="1"/>
</dbReference>
<dbReference type="GO" id="GO:0043022">
    <property type="term" value="F:ribosome binding"/>
    <property type="evidence" value="ECO:0007669"/>
    <property type="project" value="TreeGrafter"/>
</dbReference>
<dbReference type="InterPro" id="IPR044288">
    <property type="entry name" value="ZNF598/HEL2"/>
</dbReference>
<feature type="transmembrane region" description="Helical" evidence="5">
    <location>
        <begin position="381"/>
        <end position="403"/>
    </location>
</feature>
<dbReference type="EMBL" id="CAJVQA010010048">
    <property type="protein sequence ID" value="CAG8692654.1"/>
    <property type="molecule type" value="Genomic_DNA"/>
</dbReference>
<keyword evidence="5" id="KW-0812">Transmembrane</keyword>
<dbReference type="InterPro" id="IPR013087">
    <property type="entry name" value="Znf_C2H2_type"/>
</dbReference>
<dbReference type="GO" id="GO:0008270">
    <property type="term" value="F:zinc ion binding"/>
    <property type="evidence" value="ECO:0007669"/>
    <property type="project" value="UniProtKB-KW"/>
</dbReference>
<evidence type="ECO:0000256" key="3">
    <source>
        <dbReference type="ARBA" id="ARBA00022833"/>
    </source>
</evidence>
<dbReference type="InterPro" id="IPR017907">
    <property type="entry name" value="Znf_RING_CS"/>
</dbReference>
<reference evidence="7" key="1">
    <citation type="submission" date="2021-06" db="EMBL/GenBank/DDBJ databases">
        <authorList>
            <person name="Kallberg Y."/>
            <person name="Tangrot J."/>
            <person name="Rosling A."/>
        </authorList>
    </citation>
    <scope>NUCLEOTIDE SEQUENCE</scope>
    <source>
        <strain evidence="7">FL966</strain>
    </source>
</reference>